<feature type="repeat" description="ANK" evidence="3">
    <location>
        <begin position="128"/>
        <end position="160"/>
    </location>
</feature>
<proteinExistence type="predicted"/>
<dbReference type="PROSITE" id="PS50297">
    <property type="entry name" value="ANK_REP_REGION"/>
    <property type="match status" value="7"/>
</dbReference>
<protein>
    <submittedName>
        <fullName evidence="4">Uncharacterized protein</fullName>
    </submittedName>
</protein>
<dbReference type="Pfam" id="PF12796">
    <property type="entry name" value="Ank_2"/>
    <property type="match status" value="3"/>
</dbReference>
<dbReference type="EMBL" id="LDEV01002394">
    <property type="protein sequence ID" value="KLJ09230.1"/>
    <property type="molecule type" value="Genomic_DNA"/>
</dbReference>
<dbReference type="PANTHER" id="PTHR24171">
    <property type="entry name" value="ANKYRIN REPEAT DOMAIN-CONTAINING PROTEIN 39-RELATED"/>
    <property type="match status" value="1"/>
</dbReference>
<evidence type="ECO:0000256" key="3">
    <source>
        <dbReference type="PROSITE-ProRule" id="PRU00023"/>
    </source>
</evidence>
<dbReference type="SUPFAM" id="SSF48403">
    <property type="entry name" value="Ankyrin repeat"/>
    <property type="match status" value="1"/>
</dbReference>
<feature type="repeat" description="ANK" evidence="3">
    <location>
        <begin position="95"/>
        <end position="127"/>
    </location>
</feature>
<feature type="repeat" description="ANK" evidence="3">
    <location>
        <begin position="1"/>
        <end position="30"/>
    </location>
</feature>
<feature type="repeat" description="ANK" evidence="3">
    <location>
        <begin position="160"/>
        <end position="192"/>
    </location>
</feature>
<evidence type="ECO:0000313" key="5">
    <source>
        <dbReference type="Proteomes" id="UP000053573"/>
    </source>
</evidence>
<sequence>MRLHDAIKSGNAAQVEDLLASGVDVNLPDSHGFIPLEIAISCTNLEMVMVLLDNGADVNAITARGSILHHAVTHDNVKIVMTLLEKGANVNTITHHGSVLHEAVKHDNVEIVRTLLERGADVNATSSFHDSVLHIAAMHDNVEIVRTLLERGANVNAITHNGSVLYQAVIHDNVEIMKTLLEMGANVNATFSYHSSALYRAVLKSSIGVVRALLDNGADVNSRHRGEIPLQGAFRLRRMDVFMLLLKYHADTTRLGNNNDQDRSGFDPVDRSGWTPLHIAAADGGISTVYDLLVDGVDVLAKTPSGETALEIALSHHHPSVVRILLERNWPSFDAKGPIFSDEVIEQLFEPRRIDNFSHGIRILDHDLPPKLDGDFHQPRCAHRILGSASNLESSPGDQGFETPFSSPADSDFAEHTSKLDGLELEVAYLCGLGGVLPLGIDEGGSCGFVNIRKDTGQVMYGTNIHLTNAPGVRNTLRRPFSKLEIDKLLKDCTNVTTRVIYAARRLQHGGFCCNNFTILVLPPGATAIKVVPISIGLVEDLFATLAVGTSGQAVDFARIQAFSEQIFEEFEFAAIIRTKGEVETILHECSLALQVLAFGLVNYIRCHSVELNSHWITATAPRWMLCGTGITGSRIQVEEKKLACLHGMINSTVLVFRGYPRRSSDSFPHSSDKTPAAPCGEFLRTTIIDFIDTWGRSILYASSTSSGEYYAADICGGIIVPEKEQPLKGQVLCHWEEGLDLHDTPKDRPLFRSSDVLVIGFTKVNKQCQLDQRCLTSALQACLYNVGTENPHMSLSQVQVGAHGGHYGILQFAGVWKRHPGSTLKRAIMQDWNKRDLEILYMPVGLELSICTGIARRVLLKDIFNVPGVQEHIRYVFDEEWELLTAPSNSWNALFESKSRAEFRDAARKLKKDTKIHDRFAKIVCHVLKILQHTGVDSQCRNIQFWWPEEEPQPRGIKIPRKSCGIRGRPWIRMLRDSPECAVFAVASTTCVQSNPLKMCCQRPTPQIPLHITVLETSLVRVGGPNTSSVISQLVVPQPILQSGQKYLMGNAGVLVAQSQSDQQHPPLQLRWEDSVLPPFPATNRVLVREIQRCSDQGQGVFVL</sequence>
<accession>A0A0H1BCY5</accession>
<feature type="repeat" description="ANK" evidence="3">
    <location>
        <begin position="193"/>
        <end position="225"/>
    </location>
</feature>
<evidence type="ECO:0000256" key="2">
    <source>
        <dbReference type="ARBA" id="ARBA00023043"/>
    </source>
</evidence>
<evidence type="ECO:0000313" key="4">
    <source>
        <dbReference type="EMBL" id="KLJ09230.1"/>
    </source>
</evidence>
<organism evidence="4 5">
    <name type="scientific">Blastomyces silverae</name>
    <dbReference type="NCBI Taxonomy" id="2060906"/>
    <lineage>
        <taxon>Eukaryota</taxon>
        <taxon>Fungi</taxon>
        <taxon>Dikarya</taxon>
        <taxon>Ascomycota</taxon>
        <taxon>Pezizomycotina</taxon>
        <taxon>Eurotiomycetes</taxon>
        <taxon>Eurotiomycetidae</taxon>
        <taxon>Onygenales</taxon>
        <taxon>Ajellomycetaceae</taxon>
        <taxon>Blastomyces</taxon>
    </lineage>
</organism>
<dbReference type="Proteomes" id="UP000053573">
    <property type="component" value="Unassembled WGS sequence"/>
</dbReference>
<dbReference type="PROSITE" id="PS50088">
    <property type="entry name" value="ANK_REPEAT"/>
    <property type="match status" value="8"/>
</dbReference>
<feature type="repeat" description="ANK" evidence="3">
    <location>
        <begin position="272"/>
        <end position="304"/>
    </location>
</feature>
<keyword evidence="1" id="KW-0677">Repeat</keyword>
<evidence type="ECO:0000256" key="1">
    <source>
        <dbReference type="ARBA" id="ARBA00022737"/>
    </source>
</evidence>
<dbReference type="SMART" id="SM00248">
    <property type="entry name" value="ANK"/>
    <property type="match status" value="10"/>
</dbReference>
<dbReference type="STRING" id="2060906.A0A0H1BCY5"/>
<keyword evidence="5" id="KW-1185">Reference proteome</keyword>
<keyword evidence="2 3" id="KW-0040">ANK repeat</keyword>
<dbReference type="InterPro" id="IPR036770">
    <property type="entry name" value="Ankyrin_rpt-contain_sf"/>
</dbReference>
<dbReference type="OrthoDB" id="341259at2759"/>
<feature type="repeat" description="ANK" evidence="3">
    <location>
        <begin position="63"/>
        <end position="95"/>
    </location>
</feature>
<dbReference type="InterPro" id="IPR002110">
    <property type="entry name" value="Ankyrin_rpt"/>
</dbReference>
<name>A0A0H1BCY5_9EURO</name>
<gene>
    <name evidence="4" type="ORF">EMPG_15338</name>
</gene>
<dbReference type="Gene3D" id="1.25.40.20">
    <property type="entry name" value="Ankyrin repeat-containing domain"/>
    <property type="match status" value="3"/>
</dbReference>
<comment type="caution">
    <text evidence="4">The sequence shown here is derived from an EMBL/GenBank/DDBJ whole genome shotgun (WGS) entry which is preliminary data.</text>
</comment>
<reference evidence="5" key="1">
    <citation type="journal article" date="2015" name="PLoS Genet.">
        <title>The dynamic genome and transcriptome of the human fungal pathogen Blastomyces and close relative Emmonsia.</title>
        <authorList>
            <person name="Munoz J.F."/>
            <person name="Gauthier G.M."/>
            <person name="Desjardins C.A."/>
            <person name="Gallo J.E."/>
            <person name="Holder J."/>
            <person name="Sullivan T.D."/>
            <person name="Marty A.J."/>
            <person name="Carmen J.C."/>
            <person name="Chen Z."/>
            <person name="Ding L."/>
            <person name="Gujja S."/>
            <person name="Magrini V."/>
            <person name="Misas E."/>
            <person name="Mitreva M."/>
            <person name="Priest M."/>
            <person name="Saif S."/>
            <person name="Whiston E.A."/>
            <person name="Young S."/>
            <person name="Zeng Q."/>
            <person name="Goldman W.E."/>
            <person name="Mardis E.R."/>
            <person name="Taylor J.W."/>
            <person name="McEwen J.G."/>
            <person name="Clay O.K."/>
            <person name="Klein B.S."/>
            <person name="Cuomo C.A."/>
        </authorList>
    </citation>
    <scope>NUCLEOTIDE SEQUENCE [LARGE SCALE GENOMIC DNA]</scope>
    <source>
        <strain evidence="5">UAMH 139</strain>
    </source>
</reference>
<dbReference type="AlphaFoldDB" id="A0A0H1BCY5"/>
<feature type="repeat" description="ANK" evidence="3">
    <location>
        <begin position="31"/>
        <end position="63"/>
    </location>
</feature>